<dbReference type="Proteomes" id="UP000247565">
    <property type="component" value="Unassembled WGS sequence"/>
</dbReference>
<dbReference type="EMBL" id="QGLT01000003">
    <property type="protein sequence ID" value="PXZ00138.1"/>
    <property type="molecule type" value="Genomic_DNA"/>
</dbReference>
<dbReference type="Pfam" id="PF03641">
    <property type="entry name" value="Lysine_decarbox"/>
    <property type="match status" value="1"/>
</dbReference>
<evidence type="ECO:0000256" key="1">
    <source>
        <dbReference type="ARBA" id="ARBA00000274"/>
    </source>
</evidence>
<evidence type="ECO:0000256" key="2">
    <source>
        <dbReference type="ARBA" id="ARBA00006763"/>
    </source>
</evidence>
<dbReference type="AlphaFoldDB" id="A0A318N5Q0"/>
<dbReference type="PANTHER" id="PTHR31223">
    <property type="entry name" value="LOG FAMILY PROTEIN YJL055W"/>
    <property type="match status" value="1"/>
</dbReference>
<accession>A0A318N5Q0</accession>
<dbReference type="SUPFAM" id="SSF102405">
    <property type="entry name" value="MCP/YpsA-like"/>
    <property type="match status" value="1"/>
</dbReference>
<dbReference type="PANTHER" id="PTHR31223:SF70">
    <property type="entry name" value="LOG FAMILY PROTEIN YJL055W"/>
    <property type="match status" value="1"/>
</dbReference>
<evidence type="ECO:0000313" key="4">
    <source>
        <dbReference type="EMBL" id="PXZ00138.1"/>
    </source>
</evidence>
<reference evidence="4 5" key="1">
    <citation type="submission" date="2018-05" db="EMBL/GenBank/DDBJ databases">
        <title>Reference genomes for bee gut microbiota database.</title>
        <authorList>
            <person name="Ellegaard K.M."/>
        </authorList>
    </citation>
    <scope>NUCLEOTIDE SEQUENCE [LARGE SCALE GENOMIC DNA]</scope>
    <source>
        <strain evidence="4 5">ESL0284</strain>
    </source>
</reference>
<dbReference type="GO" id="GO:0005829">
    <property type="term" value="C:cytosol"/>
    <property type="evidence" value="ECO:0007669"/>
    <property type="project" value="TreeGrafter"/>
</dbReference>
<gene>
    <name evidence="4" type="ORF">DK869_05735</name>
</gene>
<dbReference type="GO" id="GO:0009691">
    <property type="term" value="P:cytokinin biosynthetic process"/>
    <property type="evidence" value="ECO:0007669"/>
    <property type="project" value="UniProtKB-UniRule"/>
</dbReference>
<dbReference type="GO" id="GO:0008714">
    <property type="term" value="F:AMP nucleosidase activity"/>
    <property type="evidence" value="ECO:0007669"/>
    <property type="project" value="UniProtKB-EC"/>
</dbReference>
<keyword evidence="5" id="KW-1185">Reference proteome</keyword>
<dbReference type="InterPro" id="IPR031100">
    <property type="entry name" value="LOG_fam"/>
</dbReference>
<comment type="similarity">
    <text evidence="2 3">Belongs to the LOG family.</text>
</comment>
<name>A0A318N5Q0_9PROT</name>
<organism evidence="4 5">
    <name type="scientific">Commensalibacter melissae</name>
    <dbReference type="NCBI Taxonomy" id="2070537"/>
    <lineage>
        <taxon>Bacteria</taxon>
        <taxon>Pseudomonadati</taxon>
        <taxon>Pseudomonadota</taxon>
        <taxon>Alphaproteobacteria</taxon>
        <taxon>Acetobacterales</taxon>
        <taxon>Acetobacteraceae</taxon>
    </lineage>
</organism>
<evidence type="ECO:0000313" key="5">
    <source>
        <dbReference type="Proteomes" id="UP000247565"/>
    </source>
</evidence>
<comment type="caution">
    <text evidence="4">The sequence shown here is derived from an EMBL/GenBank/DDBJ whole genome shotgun (WGS) entry which is preliminary data.</text>
</comment>
<evidence type="ECO:0000256" key="3">
    <source>
        <dbReference type="RuleBase" id="RU363015"/>
    </source>
</evidence>
<dbReference type="RefSeq" id="WP_110439061.1">
    <property type="nucleotide sequence ID" value="NZ_CP046393.1"/>
</dbReference>
<protein>
    <recommendedName>
        <fullName evidence="3">Cytokinin riboside 5'-monophosphate phosphoribohydrolase</fullName>
        <ecNumber evidence="3">3.2.2.n1</ecNumber>
    </recommendedName>
</protein>
<dbReference type="Gene3D" id="3.40.50.450">
    <property type="match status" value="1"/>
</dbReference>
<dbReference type="InterPro" id="IPR005269">
    <property type="entry name" value="LOG"/>
</dbReference>
<comment type="catalytic activity">
    <reaction evidence="1">
        <text>AMP + H2O = D-ribose 5-phosphate + adenine</text>
        <dbReference type="Rhea" id="RHEA:20129"/>
        <dbReference type="ChEBI" id="CHEBI:15377"/>
        <dbReference type="ChEBI" id="CHEBI:16708"/>
        <dbReference type="ChEBI" id="CHEBI:78346"/>
        <dbReference type="ChEBI" id="CHEBI:456215"/>
        <dbReference type="EC" id="3.2.2.4"/>
    </reaction>
</comment>
<proteinExistence type="inferred from homology"/>
<dbReference type="OrthoDB" id="9801098at2"/>
<keyword evidence="3" id="KW-0378">Hydrolase</keyword>
<sequence length="186" mass="20948">MTHYNYSITVFCGSKCGNKSIYIQAAKELASHFVHNQLRLVFGGGSVGLMGIISNTMIDLGGSVKGIIPQFLIKKEGQHSRVNDLTVTEDMHSRKKILYDEGDAYLIMPGSIGTFDEFFEILTWRYLKLHNKPIIIVNVDNWARGIHDQLNNTIKQGFADKSLLKLFEVVPDVPSAIESLKKQMKF</sequence>
<dbReference type="NCBIfam" id="TIGR00730">
    <property type="entry name" value="Rossman fold protein, TIGR00730 family"/>
    <property type="match status" value="1"/>
</dbReference>
<keyword evidence="3" id="KW-0203">Cytokinin biosynthesis</keyword>
<dbReference type="EC" id="3.2.2.n1" evidence="3"/>